<dbReference type="PANTHER" id="PTHR24186">
    <property type="entry name" value="PROTEIN PHOSPHATASE 1 REGULATORY SUBUNIT"/>
    <property type="match status" value="1"/>
</dbReference>
<evidence type="ECO:0000256" key="3">
    <source>
        <dbReference type="PROSITE-ProRule" id="PRU00023"/>
    </source>
</evidence>
<dbReference type="PROSITE" id="PS50088">
    <property type="entry name" value="ANK_REPEAT"/>
    <property type="match status" value="1"/>
</dbReference>
<protein>
    <submittedName>
        <fullName evidence="4">Uncharacterized protein</fullName>
    </submittedName>
</protein>
<dbReference type="GO" id="GO:0005886">
    <property type="term" value="C:plasma membrane"/>
    <property type="evidence" value="ECO:0007669"/>
    <property type="project" value="TreeGrafter"/>
</dbReference>
<evidence type="ECO:0000256" key="1">
    <source>
        <dbReference type="ARBA" id="ARBA00022737"/>
    </source>
</evidence>
<evidence type="ECO:0000313" key="5">
    <source>
        <dbReference type="Proteomes" id="UP000655225"/>
    </source>
</evidence>
<evidence type="ECO:0000313" key="4">
    <source>
        <dbReference type="EMBL" id="KAF8407591.1"/>
    </source>
</evidence>
<evidence type="ECO:0000256" key="2">
    <source>
        <dbReference type="ARBA" id="ARBA00023043"/>
    </source>
</evidence>
<dbReference type="InterPro" id="IPR002110">
    <property type="entry name" value="Ankyrin_rpt"/>
</dbReference>
<keyword evidence="1" id="KW-0677">Repeat</keyword>
<comment type="caution">
    <text evidence="4">The sequence shown here is derived from an EMBL/GenBank/DDBJ whole genome shotgun (WGS) entry which is preliminary data.</text>
</comment>
<dbReference type="AlphaFoldDB" id="A0A834ZII6"/>
<keyword evidence="5" id="KW-1185">Reference proteome</keyword>
<organism evidence="4 5">
    <name type="scientific">Tetracentron sinense</name>
    <name type="common">Spur-leaf</name>
    <dbReference type="NCBI Taxonomy" id="13715"/>
    <lineage>
        <taxon>Eukaryota</taxon>
        <taxon>Viridiplantae</taxon>
        <taxon>Streptophyta</taxon>
        <taxon>Embryophyta</taxon>
        <taxon>Tracheophyta</taxon>
        <taxon>Spermatophyta</taxon>
        <taxon>Magnoliopsida</taxon>
        <taxon>Trochodendrales</taxon>
        <taxon>Trochodendraceae</taxon>
        <taxon>Tetracentron</taxon>
    </lineage>
</organism>
<name>A0A834ZII6_TETSI</name>
<accession>A0A834ZII6</accession>
<keyword evidence="2 3" id="KW-0040">ANK repeat</keyword>
<feature type="repeat" description="ANK" evidence="3">
    <location>
        <begin position="107"/>
        <end position="139"/>
    </location>
</feature>
<gene>
    <name evidence="4" type="ORF">HHK36_006725</name>
</gene>
<dbReference type="EMBL" id="JABCRI010000004">
    <property type="protein sequence ID" value="KAF8407591.1"/>
    <property type="molecule type" value="Genomic_DNA"/>
</dbReference>
<dbReference type="OrthoDB" id="194358at2759"/>
<dbReference type="Proteomes" id="UP000655225">
    <property type="component" value="Unassembled WGS sequence"/>
</dbReference>
<dbReference type="SMART" id="SM00248">
    <property type="entry name" value="ANK"/>
    <property type="match status" value="4"/>
</dbReference>
<sequence>MELQNDAGETVLYVAANNNFQVIFSYLLKFSDLQTLMIRSKSDMDAFHVAAKRGNLDFDLTIFNIMEPFSIFMDGQNVLFYLDLDHLDVVNAILDADASSISIGRKNGKTSLHMDARYGLIQIVKALLDKDPGIVSIKDKKDQNALHMVVKGHDPSVIEEILLVDFSIPNARDKKGNTAVHIATRNVVHRKILFWEFGITDGKWEQSLGLFSCFAMDFTMALIILRVDVNAINNQNETTMDLVEKLTFGESALEVKEALAEAGAKHARNIGKVDETMELKKTITLVAWDTRAQKQVVSVVNKANVGSLPWHLWGFPIIRFHGHRKAKFVDGNHYNPSGHADPCWKLLLAWATLFSGSISG</sequence>
<dbReference type="Gene3D" id="1.25.40.20">
    <property type="entry name" value="Ankyrin repeat-containing domain"/>
    <property type="match status" value="1"/>
</dbReference>
<reference evidence="4 5" key="1">
    <citation type="submission" date="2020-04" db="EMBL/GenBank/DDBJ databases">
        <title>Plant Genome Project.</title>
        <authorList>
            <person name="Zhang R.-G."/>
        </authorList>
    </citation>
    <scope>NUCLEOTIDE SEQUENCE [LARGE SCALE GENOMIC DNA]</scope>
    <source>
        <strain evidence="4">YNK0</strain>
        <tissue evidence="4">Leaf</tissue>
    </source>
</reference>
<dbReference type="PANTHER" id="PTHR24186:SF2">
    <property type="entry name" value="OS02G0735700 PROTEIN"/>
    <property type="match status" value="1"/>
</dbReference>
<dbReference type="SUPFAM" id="SSF48403">
    <property type="entry name" value="Ankyrin repeat"/>
    <property type="match status" value="1"/>
</dbReference>
<proteinExistence type="predicted"/>
<dbReference type="InterPro" id="IPR036770">
    <property type="entry name" value="Ankyrin_rpt-contain_sf"/>
</dbReference>